<keyword evidence="1" id="KW-0677">Repeat</keyword>
<dbReference type="AlphaFoldDB" id="A0A0M9G8E4"/>
<protein>
    <submittedName>
        <fullName evidence="5">Putative centrin</fullName>
    </submittedName>
</protein>
<dbReference type="GO" id="GO:0005509">
    <property type="term" value="F:calcium ion binding"/>
    <property type="evidence" value="ECO:0007669"/>
    <property type="project" value="InterPro"/>
</dbReference>
<dbReference type="Proteomes" id="UP000037923">
    <property type="component" value="Unassembled WGS sequence"/>
</dbReference>
<dbReference type="OMA" id="MIQFARS"/>
<evidence type="ECO:0000256" key="2">
    <source>
        <dbReference type="ARBA" id="ARBA00022837"/>
    </source>
</evidence>
<dbReference type="PANTHER" id="PTHR23048:SF59">
    <property type="entry name" value="EF-HAND SUPERFAMILY PROTEIN"/>
    <property type="match status" value="1"/>
</dbReference>
<dbReference type="InterPro" id="IPR050230">
    <property type="entry name" value="CALM/Myosin/TropC-like"/>
</dbReference>
<dbReference type="RefSeq" id="XP_015663008.1">
    <property type="nucleotide sequence ID" value="XM_015797488.1"/>
</dbReference>
<sequence length="209" mass="23151">MPTTVPKGVQASGKKSDKAMPSHAVDQKQGASTGVVQSFDLSALIEVPEEYKQQLRQAFDLFDDAGKGFIPSHEAVVALYALGYDVSRAELQQLLQEIGAPGADLIDFNEFYSVLTLKMTKKENRTDSVRAFKQIDAEDKGYVDVENLRSIANSLHMELTDDELAEMIQFARSVGFHTVAQGHSEFDAKDTLAVTEADYLRLMKRANLF</sequence>
<dbReference type="FunFam" id="1.10.238.10:FF:000001">
    <property type="entry name" value="Calmodulin 1"/>
    <property type="match status" value="1"/>
</dbReference>
<name>A0A0M9G8E4_LEPPY</name>
<dbReference type="EMBL" id="LGTL01000002">
    <property type="protein sequence ID" value="KPA84569.1"/>
    <property type="molecule type" value="Genomic_DNA"/>
</dbReference>
<keyword evidence="6" id="KW-1185">Reference proteome</keyword>
<accession>A0A0M9G8E4</accession>
<comment type="caution">
    <text evidence="5">The sequence shown here is derived from an EMBL/GenBank/DDBJ whole genome shotgun (WGS) entry which is preliminary data.</text>
</comment>
<dbReference type="InterPro" id="IPR002048">
    <property type="entry name" value="EF_hand_dom"/>
</dbReference>
<dbReference type="PROSITE" id="PS50222">
    <property type="entry name" value="EF_HAND_2"/>
    <property type="match status" value="2"/>
</dbReference>
<feature type="domain" description="EF-hand" evidence="4">
    <location>
        <begin position="50"/>
        <end position="85"/>
    </location>
</feature>
<dbReference type="GeneID" id="26901398"/>
<organism evidence="5 6">
    <name type="scientific">Leptomonas pyrrhocoris</name>
    <name type="common">Firebug parasite</name>
    <dbReference type="NCBI Taxonomy" id="157538"/>
    <lineage>
        <taxon>Eukaryota</taxon>
        <taxon>Discoba</taxon>
        <taxon>Euglenozoa</taxon>
        <taxon>Kinetoplastea</taxon>
        <taxon>Metakinetoplastina</taxon>
        <taxon>Trypanosomatida</taxon>
        <taxon>Trypanosomatidae</taxon>
        <taxon>Leishmaniinae</taxon>
        <taxon>Leptomonas</taxon>
    </lineage>
</organism>
<dbReference type="VEuPathDB" id="TriTrypDB:LpyrH10_02_0770"/>
<dbReference type="GO" id="GO:0016460">
    <property type="term" value="C:myosin II complex"/>
    <property type="evidence" value="ECO:0007669"/>
    <property type="project" value="TreeGrafter"/>
</dbReference>
<keyword evidence="2" id="KW-0106">Calcium</keyword>
<dbReference type="InterPro" id="IPR011992">
    <property type="entry name" value="EF-hand-dom_pair"/>
</dbReference>
<evidence type="ECO:0000313" key="5">
    <source>
        <dbReference type="EMBL" id="KPA84569.1"/>
    </source>
</evidence>
<dbReference type="OrthoDB" id="343296at2759"/>
<evidence type="ECO:0000256" key="3">
    <source>
        <dbReference type="SAM" id="MobiDB-lite"/>
    </source>
</evidence>
<evidence type="ECO:0000256" key="1">
    <source>
        <dbReference type="ARBA" id="ARBA00022737"/>
    </source>
</evidence>
<dbReference type="Gene3D" id="1.10.238.10">
    <property type="entry name" value="EF-hand"/>
    <property type="match status" value="1"/>
</dbReference>
<gene>
    <name evidence="5" type="ORF">ABB37_01103</name>
</gene>
<reference evidence="5 6" key="1">
    <citation type="submission" date="2015-07" db="EMBL/GenBank/DDBJ databases">
        <title>High-quality genome of monoxenous trypanosomatid Leptomonas pyrrhocoris.</title>
        <authorList>
            <person name="Flegontov P."/>
            <person name="Butenko A."/>
            <person name="Firsov S."/>
            <person name="Vlcek C."/>
            <person name="Logacheva M.D."/>
            <person name="Field M."/>
            <person name="Filatov D."/>
            <person name="Flegontova O."/>
            <person name="Gerasimov E."/>
            <person name="Jackson A.P."/>
            <person name="Kelly S."/>
            <person name="Opperdoes F."/>
            <person name="O'Reilly A."/>
            <person name="Votypka J."/>
            <person name="Yurchenko V."/>
            <person name="Lukes J."/>
        </authorList>
    </citation>
    <scope>NUCLEOTIDE SEQUENCE [LARGE SCALE GENOMIC DNA]</scope>
    <source>
        <strain evidence="5">H10</strain>
    </source>
</reference>
<proteinExistence type="predicted"/>
<evidence type="ECO:0000313" key="6">
    <source>
        <dbReference type="Proteomes" id="UP000037923"/>
    </source>
</evidence>
<dbReference type="PANTHER" id="PTHR23048">
    <property type="entry name" value="MYOSIN LIGHT CHAIN 1, 3"/>
    <property type="match status" value="1"/>
</dbReference>
<evidence type="ECO:0000259" key="4">
    <source>
        <dbReference type="PROSITE" id="PS50222"/>
    </source>
</evidence>
<dbReference type="Pfam" id="PF13499">
    <property type="entry name" value="EF-hand_7"/>
    <property type="match status" value="1"/>
</dbReference>
<feature type="domain" description="EF-hand" evidence="4">
    <location>
        <begin position="123"/>
        <end position="158"/>
    </location>
</feature>
<feature type="region of interest" description="Disordered" evidence="3">
    <location>
        <begin position="1"/>
        <end position="31"/>
    </location>
</feature>
<dbReference type="SUPFAM" id="SSF47473">
    <property type="entry name" value="EF-hand"/>
    <property type="match status" value="1"/>
</dbReference>